<dbReference type="NCBIfam" id="TIGR01509">
    <property type="entry name" value="HAD-SF-IA-v3"/>
    <property type="match status" value="1"/>
</dbReference>
<dbReference type="InterPro" id="IPR023198">
    <property type="entry name" value="PGP-like_dom2"/>
</dbReference>
<dbReference type="RefSeq" id="WP_147850790.1">
    <property type="nucleotide sequence ID" value="NZ_VDUZ01000045.1"/>
</dbReference>
<comment type="cofactor">
    <cofactor evidence="1">
        <name>Mg(2+)</name>
        <dbReference type="ChEBI" id="CHEBI:18420"/>
    </cofactor>
</comment>
<evidence type="ECO:0000256" key="3">
    <source>
        <dbReference type="ARBA" id="ARBA00022723"/>
    </source>
</evidence>
<dbReference type="EMBL" id="VDUZ01000045">
    <property type="protein sequence ID" value="TXL71302.1"/>
    <property type="molecule type" value="Genomic_DNA"/>
</dbReference>
<gene>
    <name evidence="5" type="ORF">FHP25_30530</name>
</gene>
<dbReference type="PANTHER" id="PTHR46193">
    <property type="entry name" value="6-PHOSPHOGLUCONATE PHOSPHATASE"/>
    <property type="match status" value="1"/>
</dbReference>
<evidence type="ECO:0000313" key="5">
    <source>
        <dbReference type="EMBL" id="TXL71302.1"/>
    </source>
</evidence>
<dbReference type="InterPro" id="IPR051600">
    <property type="entry name" value="Beta-PGM-like"/>
</dbReference>
<keyword evidence="5" id="KW-0378">Hydrolase</keyword>
<dbReference type="Proteomes" id="UP000321638">
    <property type="component" value="Unassembled WGS sequence"/>
</dbReference>
<dbReference type="SFLD" id="SFLDS00003">
    <property type="entry name" value="Haloacid_Dehalogenase"/>
    <property type="match status" value="1"/>
</dbReference>
<name>A0A5C8PBX3_9HYPH</name>
<accession>A0A5C8PBX3</accession>
<dbReference type="InterPro" id="IPR036412">
    <property type="entry name" value="HAD-like_sf"/>
</dbReference>
<keyword evidence="3" id="KW-0479">Metal-binding</keyword>
<dbReference type="SFLD" id="SFLDG01129">
    <property type="entry name" value="C1.5:_HAD__Beta-PGM__Phosphata"/>
    <property type="match status" value="1"/>
</dbReference>
<keyword evidence="6" id="KW-1185">Reference proteome</keyword>
<dbReference type="SUPFAM" id="SSF56784">
    <property type="entry name" value="HAD-like"/>
    <property type="match status" value="1"/>
</dbReference>
<keyword evidence="4" id="KW-0460">Magnesium</keyword>
<dbReference type="Gene3D" id="1.10.150.240">
    <property type="entry name" value="Putative phosphatase, domain 2"/>
    <property type="match status" value="1"/>
</dbReference>
<proteinExistence type="inferred from homology"/>
<evidence type="ECO:0000256" key="4">
    <source>
        <dbReference type="ARBA" id="ARBA00022842"/>
    </source>
</evidence>
<dbReference type="Gene3D" id="3.40.50.1000">
    <property type="entry name" value="HAD superfamily/HAD-like"/>
    <property type="match status" value="1"/>
</dbReference>
<evidence type="ECO:0000256" key="1">
    <source>
        <dbReference type="ARBA" id="ARBA00001946"/>
    </source>
</evidence>
<dbReference type="AlphaFoldDB" id="A0A5C8PBX3"/>
<dbReference type="Pfam" id="PF00702">
    <property type="entry name" value="Hydrolase"/>
    <property type="match status" value="1"/>
</dbReference>
<evidence type="ECO:0000313" key="6">
    <source>
        <dbReference type="Proteomes" id="UP000321638"/>
    </source>
</evidence>
<dbReference type="InterPro" id="IPR023214">
    <property type="entry name" value="HAD_sf"/>
</dbReference>
<reference evidence="5 6" key="1">
    <citation type="submission" date="2019-06" db="EMBL/GenBank/DDBJ databases">
        <title>New taxonomy in bacterial strain CC-CFT640, isolated from vineyard.</title>
        <authorList>
            <person name="Lin S.-Y."/>
            <person name="Tsai C.-F."/>
            <person name="Young C.-C."/>
        </authorList>
    </citation>
    <scope>NUCLEOTIDE SEQUENCE [LARGE SCALE GENOMIC DNA]</scope>
    <source>
        <strain evidence="5 6">CC-CFT640</strain>
    </source>
</reference>
<dbReference type="OrthoDB" id="9797743at2"/>
<organism evidence="5 6">
    <name type="scientific">Vineibacter terrae</name>
    <dbReference type="NCBI Taxonomy" id="2586908"/>
    <lineage>
        <taxon>Bacteria</taxon>
        <taxon>Pseudomonadati</taxon>
        <taxon>Pseudomonadota</taxon>
        <taxon>Alphaproteobacteria</taxon>
        <taxon>Hyphomicrobiales</taxon>
        <taxon>Vineibacter</taxon>
    </lineage>
</organism>
<dbReference type="GO" id="GO:0046872">
    <property type="term" value="F:metal ion binding"/>
    <property type="evidence" value="ECO:0007669"/>
    <property type="project" value="UniProtKB-KW"/>
</dbReference>
<protein>
    <submittedName>
        <fullName evidence="5">HAD-IA family hydrolase</fullName>
    </submittedName>
</protein>
<dbReference type="InterPro" id="IPR006439">
    <property type="entry name" value="HAD-SF_hydro_IA"/>
</dbReference>
<dbReference type="GO" id="GO:0016787">
    <property type="term" value="F:hydrolase activity"/>
    <property type="evidence" value="ECO:0007669"/>
    <property type="project" value="UniProtKB-KW"/>
</dbReference>
<evidence type="ECO:0000256" key="2">
    <source>
        <dbReference type="ARBA" id="ARBA00006171"/>
    </source>
</evidence>
<dbReference type="PANTHER" id="PTHR46193:SF10">
    <property type="entry name" value="6-PHOSPHOGLUCONATE PHOSPHATASE"/>
    <property type="match status" value="1"/>
</dbReference>
<comment type="similarity">
    <text evidence="2">Belongs to the HAD-like hydrolase superfamily. CbbY/CbbZ/Gph/YieH family.</text>
</comment>
<comment type="caution">
    <text evidence="5">The sequence shown here is derived from an EMBL/GenBank/DDBJ whole genome shotgun (WGS) entry which is preliminary data.</text>
</comment>
<sequence>MLIIFDCDGVLVDTEPVSNRCFAAALNREGLAWDVPQTMRELMGRSLKSCVAIAEAALGRALPADFVDRLQAETFAAFRREGVNAIAGVAEAIDALEAAGHRTCVASSGDIGKMRITLGGAGLWDRFEGRIFSATQVARGKPFPDLFLLAAREMKAAPDACLVVEDAVAGTEAAVAAGMRVLCYAAAPYADRDGMAAAGGEVFADMRQLPLLVG</sequence>